<keyword evidence="2 3" id="KW-0132">Cell division</keyword>
<dbReference type="InterPro" id="IPR004101">
    <property type="entry name" value="Mur_ligase_C"/>
</dbReference>
<organism evidence="6 7">
    <name type="scientific">Azohydromonas lata</name>
    <dbReference type="NCBI Taxonomy" id="45677"/>
    <lineage>
        <taxon>Bacteria</taxon>
        <taxon>Pseudomonadati</taxon>
        <taxon>Pseudomonadota</taxon>
        <taxon>Betaproteobacteria</taxon>
        <taxon>Burkholderiales</taxon>
        <taxon>Sphaerotilaceae</taxon>
        <taxon>Azohydromonas</taxon>
    </lineage>
</organism>
<feature type="modified residue" description="N6-carboxylysine" evidence="2">
    <location>
        <position position="228"/>
    </location>
</feature>
<dbReference type="PANTHER" id="PTHR23135">
    <property type="entry name" value="MUR LIGASE FAMILY MEMBER"/>
    <property type="match status" value="1"/>
</dbReference>
<feature type="binding site" evidence="2">
    <location>
        <position position="473"/>
    </location>
    <ligand>
        <name>meso-2,6-diaminopimelate</name>
        <dbReference type="ChEBI" id="CHEBI:57791"/>
    </ligand>
</feature>
<feature type="binding site" evidence="2">
    <location>
        <position position="398"/>
    </location>
    <ligand>
        <name>meso-2,6-diaminopimelate</name>
        <dbReference type="ChEBI" id="CHEBI:57791"/>
    </ligand>
</feature>
<feature type="binding site" evidence="2">
    <location>
        <position position="477"/>
    </location>
    <ligand>
        <name>meso-2,6-diaminopimelate</name>
        <dbReference type="ChEBI" id="CHEBI:57791"/>
    </ligand>
</feature>
<dbReference type="InterPro" id="IPR036565">
    <property type="entry name" value="Mur-like_cat_sf"/>
</dbReference>
<dbReference type="InterPro" id="IPR005761">
    <property type="entry name" value="UDP-N-AcMur-Glu-dNH2Pim_ligase"/>
</dbReference>
<dbReference type="GO" id="GO:0008765">
    <property type="term" value="F:UDP-N-acetylmuramoylalanyl-D-glutamate-2,6-diaminopimelate ligase activity"/>
    <property type="evidence" value="ECO:0007669"/>
    <property type="project" value="UniProtKB-EC"/>
</dbReference>
<sequence>MALTRFDDADAAAQWLRARVTGTLRSDSRLVRAGDAFMAWPGAAHDARRFVAGALQAGAAACLVASEGVEAFGFDDERIAAVPGLKTAAGVVADRFFGSPSQALDLVAATGTNGKTSTSWWTAQALTALQRRCGLVGTLGIGEPPRAGTQEDARIEFTGLTTPDPVSLHAGLRRFVDEGFKACALEASSIGLIEQRLAGARITVALFTNFTRDHLDFHGSMASYWAAKRMLFDWPGLRAAVVNVDDAQGQALARELAGSGLALWTYSTRGPARLRAQDLRYEAGGLAFEMVEEGDGAALPVRSRLIGDYNASNLLAVLGGLRALGVPARQAAEVVPLLTPVPGRMQQLRLGTGEAGPEVVVDYAHTPDALEKALAALRPLASARGGRLCCVFGCGGDRDATKRPLMGAIAQQLADDVVLTSDNPRSESPGAILAQIVAGLPHGARAKVIEDRREAILDAVRSAAPADVLLIAGKGHEDYQDIGGRKLPFSDIDEALDALRTRQAQP</sequence>
<dbReference type="SUPFAM" id="SSF53244">
    <property type="entry name" value="MurD-like peptide ligases, peptide-binding domain"/>
    <property type="match status" value="1"/>
</dbReference>
<feature type="binding site" evidence="2">
    <location>
        <begin position="422"/>
        <end position="425"/>
    </location>
    <ligand>
        <name>meso-2,6-diaminopimelate</name>
        <dbReference type="ChEBI" id="CHEBI:57791"/>
    </ligand>
</feature>
<comment type="subcellular location">
    <subcellularLocation>
        <location evidence="2 3">Cytoplasm</location>
    </subcellularLocation>
</comment>
<keyword evidence="2 3" id="KW-0133">Cell shape</keyword>
<keyword evidence="2" id="KW-0067">ATP-binding</keyword>
<dbReference type="PANTHER" id="PTHR23135:SF4">
    <property type="entry name" value="UDP-N-ACETYLMURAMOYL-L-ALANYL-D-GLUTAMATE--2,6-DIAMINOPIMELATE LIGASE MURE HOMOLOG, CHLOROPLASTIC"/>
    <property type="match status" value="1"/>
</dbReference>
<dbReference type="RefSeq" id="WP_066331661.1">
    <property type="nucleotide sequence ID" value="NZ_JAXOJX010000002.1"/>
</dbReference>
<dbReference type="NCBIfam" id="TIGR01085">
    <property type="entry name" value="murE"/>
    <property type="match status" value="1"/>
</dbReference>
<keyword evidence="2 3" id="KW-0961">Cell wall biogenesis/degradation</keyword>
<protein>
    <recommendedName>
        <fullName evidence="2">UDP-N-acetylmuramoyl-L-alanyl-D-glutamate--2,6-diaminopimelate ligase</fullName>
        <ecNumber evidence="2">6.3.2.13</ecNumber>
    </recommendedName>
    <alternativeName>
        <fullName evidence="2">Meso-A2pm-adding enzyme</fullName>
    </alternativeName>
    <alternativeName>
        <fullName evidence="2">Meso-diaminopimelate-adding enzyme</fullName>
    </alternativeName>
    <alternativeName>
        <fullName evidence="2">UDP-MurNAc-L-Ala-D-Glu:meso-diaminopimelate ligase</fullName>
    </alternativeName>
    <alternativeName>
        <fullName evidence="2">UDP-MurNAc-tripeptide synthetase</fullName>
    </alternativeName>
    <alternativeName>
        <fullName evidence="2">UDP-N-acetylmuramyl-tripeptide synthetase</fullName>
    </alternativeName>
</protein>
<feature type="binding site" evidence="2">
    <location>
        <position position="188"/>
    </location>
    <ligand>
        <name>UDP-N-acetyl-alpha-D-muramoyl-L-alanyl-D-glutamate</name>
        <dbReference type="ChEBI" id="CHEBI:83900"/>
    </ligand>
</feature>
<evidence type="ECO:0000256" key="2">
    <source>
        <dbReference type="HAMAP-Rule" id="MF_00208"/>
    </source>
</evidence>
<dbReference type="SUPFAM" id="SSF53623">
    <property type="entry name" value="MurD-like peptide ligases, catalytic domain"/>
    <property type="match status" value="1"/>
</dbReference>
<comment type="catalytic activity">
    <reaction evidence="2">
        <text>UDP-N-acetyl-alpha-D-muramoyl-L-alanyl-D-glutamate + meso-2,6-diaminopimelate + ATP = UDP-N-acetyl-alpha-D-muramoyl-L-alanyl-gamma-D-glutamyl-meso-2,6-diaminopimelate + ADP + phosphate + H(+)</text>
        <dbReference type="Rhea" id="RHEA:23676"/>
        <dbReference type="ChEBI" id="CHEBI:15378"/>
        <dbReference type="ChEBI" id="CHEBI:30616"/>
        <dbReference type="ChEBI" id="CHEBI:43474"/>
        <dbReference type="ChEBI" id="CHEBI:57791"/>
        <dbReference type="ChEBI" id="CHEBI:83900"/>
        <dbReference type="ChEBI" id="CHEBI:83905"/>
        <dbReference type="ChEBI" id="CHEBI:456216"/>
        <dbReference type="EC" id="6.3.2.13"/>
    </reaction>
</comment>
<dbReference type="SUPFAM" id="SSF63418">
    <property type="entry name" value="MurE/MurF N-terminal domain"/>
    <property type="match status" value="1"/>
</dbReference>
<dbReference type="Pfam" id="PF08245">
    <property type="entry name" value="Mur_ligase_M"/>
    <property type="match status" value="1"/>
</dbReference>
<evidence type="ECO:0000259" key="5">
    <source>
        <dbReference type="Pfam" id="PF08245"/>
    </source>
</evidence>
<dbReference type="Pfam" id="PF02875">
    <property type="entry name" value="Mur_ligase_C"/>
    <property type="match status" value="1"/>
</dbReference>
<dbReference type="Proteomes" id="UP001293718">
    <property type="component" value="Unassembled WGS sequence"/>
</dbReference>
<keyword evidence="7" id="KW-1185">Reference proteome</keyword>
<evidence type="ECO:0000256" key="3">
    <source>
        <dbReference type="RuleBase" id="RU004135"/>
    </source>
</evidence>
<keyword evidence="2 3" id="KW-0573">Peptidoglycan synthesis</keyword>
<dbReference type="Gene3D" id="3.40.1190.10">
    <property type="entry name" value="Mur-like, catalytic domain"/>
    <property type="match status" value="1"/>
</dbReference>
<feature type="binding site" evidence="2">
    <location>
        <position position="28"/>
    </location>
    <ligand>
        <name>UDP-N-acetyl-alpha-D-muramoyl-L-alanyl-D-glutamate</name>
        <dbReference type="ChEBI" id="CHEBI:83900"/>
    </ligand>
</feature>
<dbReference type="HAMAP" id="MF_00208">
    <property type="entry name" value="MurE"/>
    <property type="match status" value="1"/>
</dbReference>
<evidence type="ECO:0000313" key="7">
    <source>
        <dbReference type="Proteomes" id="UP001293718"/>
    </source>
</evidence>
<accession>A0ABU5I8T3</accession>
<reference evidence="6 7" key="1">
    <citation type="submission" date="2023-11" db="EMBL/GenBank/DDBJ databases">
        <title>Draft genome of Azohydromonas lata strain H1 (DSM1123), a polyhydroxyalkanoate producer.</title>
        <authorList>
            <person name="Traversa D."/>
            <person name="D'Addabbo P."/>
            <person name="Pazzani C."/>
            <person name="Manzari C."/>
            <person name="Chiara M."/>
            <person name="Scrascia M."/>
        </authorList>
    </citation>
    <scope>NUCLEOTIDE SEQUENCE [LARGE SCALE GENOMIC DNA]</scope>
    <source>
        <strain evidence="6 7">H1</strain>
    </source>
</reference>
<feature type="domain" description="Mur ligase central" evidence="5">
    <location>
        <begin position="110"/>
        <end position="318"/>
    </location>
</feature>
<comment type="cofactor">
    <cofactor evidence="2">
        <name>Mg(2+)</name>
        <dbReference type="ChEBI" id="CHEBI:18420"/>
    </cofactor>
</comment>
<comment type="caution">
    <text evidence="2">Lacks conserved residue(s) required for the propagation of feature annotation.</text>
</comment>
<keyword evidence="2" id="KW-0547">Nucleotide-binding</keyword>
<name>A0ABU5I8T3_9BURK</name>
<comment type="caution">
    <text evidence="6">The sequence shown here is derived from an EMBL/GenBank/DDBJ whole genome shotgun (WGS) entry which is preliminary data.</text>
</comment>
<dbReference type="Gene3D" id="3.40.1390.10">
    <property type="entry name" value="MurE/MurF, N-terminal domain"/>
    <property type="match status" value="1"/>
</dbReference>
<dbReference type="NCBIfam" id="NF001126">
    <property type="entry name" value="PRK00139.1-4"/>
    <property type="match status" value="1"/>
</dbReference>
<feature type="binding site" evidence="2">
    <location>
        <begin position="111"/>
        <end position="117"/>
    </location>
    <ligand>
        <name>ATP</name>
        <dbReference type="ChEBI" id="CHEBI:30616"/>
    </ligand>
</feature>
<keyword evidence="2" id="KW-0963">Cytoplasm</keyword>
<dbReference type="EMBL" id="JAXOJX010000002">
    <property type="protein sequence ID" value="MDZ5455509.1"/>
    <property type="molecule type" value="Genomic_DNA"/>
</dbReference>
<evidence type="ECO:0000256" key="1">
    <source>
        <dbReference type="ARBA" id="ARBA00005898"/>
    </source>
</evidence>
<dbReference type="InterPro" id="IPR035911">
    <property type="entry name" value="MurE/MurF_N"/>
</dbReference>
<keyword evidence="2 6" id="KW-0436">Ligase</keyword>
<comment type="PTM">
    <text evidence="2">Carboxylation is probably crucial for Mg(2+) binding and, consequently, for the gamma-phosphate positioning of ATP.</text>
</comment>
<comment type="function">
    <text evidence="2">Catalyzes the addition of meso-diaminopimelic acid to the nucleotide precursor UDP-N-acetylmuramoyl-L-alanyl-D-glutamate (UMAG) in the biosynthesis of bacterial cell-wall peptidoglycan.</text>
</comment>
<comment type="pathway">
    <text evidence="2 3">Cell wall biogenesis; peptidoglycan biosynthesis.</text>
</comment>
<feature type="binding site" evidence="2">
    <location>
        <position position="196"/>
    </location>
    <ligand>
        <name>UDP-N-acetyl-alpha-D-muramoyl-L-alanyl-D-glutamate</name>
        <dbReference type="ChEBI" id="CHEBI:83900"/>
    </ligand>
</feature>
<dbReference type="EC" id="6.3.2.13" evidence="2"/>
<keyword evidence="2 3" id="KW-0131">Cell cycle</keyword>
<feature type="binding site" evidence="2">
    <location>
        <begin position="161"/>
        <end position="162"/>
    </location>
    <ligand>
        <name>UDP-N-acetyl-alpha-D-muramoyl-L-alanyl-D-glutamate</name>
        <dbReference type="ChEBI" id="CHEBI:83900"/>
    </ligand>
</feature>
<evidence type="ECO:0000313" key="6">
    <source>
        <dbReference type="EMBL" id="MDZ5455509.1"/>
    </source>
</evidence>
<keyword evidence="2" id="KW-0460">Magnesium</keyword>
<dbReference type="InterPro" id="IPR013221">
    <property type="entry name" value="Mur_ligase_cen"/>
</dbReference>
<dbReference type="Gene3D" id="3.90.190.20">
    <property type="entry name" value="Mur ligase, C-terminal domain"/>
    <property type="match status" value="1"/>
</dbReference>
<dbReference type="InterPro" id="IPR036615">
    <property type="entry name" value="Mur_ligase_C_dom_sf"/>
</dbReference>
<feature type="short sequence motif" description="Meso-diaminopimelate recognition motif" evidence="2">
    <location>
        <begin position="422"/>
        <end position="425"/>
    </location>
</feature>
<gene>
    <name evidence="2" type="primary">murE</name>
    <name evidence="6" type="ORF">SM757_02870</name>
</gene>
<proteinExistence type="inferred from homology"/>
<feature type="domain" description="Mur ligase C-terminal" evidence="4">
    <location>
        <begin position="343"/>
        <end position="475"/>
    </location>
</feature>
<evidence type="ECO:0000259" key="4">
    <source>
        <dbReference type="Pfam" id="PF02875"/>
    </source>
</evidence>
<comment type="similarity">
    <text evidence="1 2">Belongs to the MurCDEF family. MurE subfamily.</text>
</comment>